<accession>A0ACC4C405</accession>
<name>A0ACC4C405_POPAL</name>
<dbReference type="EMBL" id="RCHU02000006">
    <property type="protein sequence ID" value="KAL3585224.1"/>
    <property type="molecule type" value="Genomic_DNA"/>
</dbReference>
<evidence type="ECO:0000313" key="1">
    <source>
        <dbReference type="EMBL" id="KAL3585224.1"/>
    </source>
</evidence>
<organism evidence="1 2">
    <name type="scientific">Populus alba</name>
    <name type="common">White poplar</name>
    <dbReference type="NCBI Taxonomy" id="43335"/>
    <lineage>
        <taxon>Eukaryota</taxon>
        <taxon>Viridiplantae</taxon>
        <taxon>Streptophyta</taxon>
        <taxon>Embryophyta</taxon>
        <taxon>Tracheophyta</taxon>
        <taxon>Spermatophyta</taxon>
        <taxon>Magnoliopsida</taxon>
        <taxon>eudicotyledons</taxon>
        <taxon>Gunneridae</taxon>
        <taxon>Pentapetalae</taxon>
        <taxon>rosids</taxon>
        <taxon>fabids</taxon>
        <taxon>Malpighiales</taxon>
        <taxon>Salicaceae</taxon>
        <taxon>Saliceae</taxon>
        <taxon>Populus</taxon>
    </lineage>
</organism>
<comment type="caution">
    <text evidence="1">The sequence shown here is derived from an EMBL/GenBank/DDBJ whole genome shotgun (WGS) entry which is preliminary data.</text>
</comment>
<gene>
    <name evidence="1" type="ORF">D5086_012091</name>
</gene>
<proteinExistence type="predicted"/>
<sequence>MAGGTNVKAPGKSVMAGGTNGAHRGFNVELGNRLRRSAQARIPSDFTVWQQMRENYEAIILEDHAFSEQHEIEYALWQLHYRRIEEFRTHCKAALGSNGSVTSQNGTMIARPERITKIRSQFKTFLSEATGFYHDLMLKIRAKCGLPLVSFSDNSENQNIMSGEGNKATMMRKGLISCHRCLIYLGDLSRYKGLYGEGDSKISDFSAASSYYKQASSLWPSSGNPHHQLGILATYSGDEFEAIYCYFRSLAVDNPFSTARDNLIIEFEKNRQSFSQLCGDAKASLMKNATRQIGRRGRGRGSKMSPLKDNKKDASALKKNTSSIPETLKAFKIRFVRLNGILFTRTSLETFVEVLSMVKSDLLELLSSGPKEEYNFDSSAEDNGLVIVRLISILIFTIHNVNREAKLESYADILQRSVLLQNAFTAIFDLMGLIIKRCTQLNDPLASFLLPGVMTFLEWLACHPDFATGIEVEEHQAAARLFFWENCISFLNNFMSNGTMPIDVDGEDACFSNMSSYDESETSNRLALWEDFELRGFLPLAPAQLILDFSRKQSVTSDVGVKEKKACLQRILYAGKALVSLVRVGQQGMYFDSESKKFAIGAEPQTAHSFEVAASLETSSLNVLGQKYPAVEKLSVEQTALYMDGEEEDEVIIFKPLMTDRHFDVNALELSTFEVPSNASQGNMESCIGSVPVSCDSYYLSNGNNRSTVGPKSPASLAPLHFQALQPTASKWPAKSEGSISNGLNNFNLVGNGLAMKSGLQEHQVVLQPSAVSLPLPIFVNPSAGNLLPAKVSDTVVHSKSEPVMSSVSGFDSLSLKASSVFSASSRLNPVSRPVHHLGPPPGFGSVPPKAKCEILSGIGQENYDLHMDDYSWLDGYQPPSSAKATVCNNSINHPEQSCHHMKANDGLKGTRMFPFPGKQLQTFPMKIENQNGWLNHQFPDHLKLYQDAASVEVFIGEWLVLEYCWCLLLNRVLPMSSVLGNEMVAILHVQRKSGMSEKNATYCPTSCEAQLDTHKKLQLDSHGGSWSTVDREKTLIQPNMFLGFVLSISSMIEYAKHPASETVINKSLK</sequence>
<protein>
    <submittedName>
        <fullName evidence="1">Uncharacterized protein</fullName>
    </submittedName>
</protein>
<evidence type="ECO:0000313" key="2">
    <source>
        <dbReference type="Proteomes" id="UP000309997"/>
    </source>
</evidence>
<reference evidence="1 2" key="1">
    <citation type="journal article" date="2024" name="Plant Biotechnol. J.">
        <title>Genome and CRISPR/Cas9 system of a widespread forest tree (Populus alba) in the world.</title>
        <authorList>
            <person name="Liu Y.J."/>
            <person name="Jiang P.F."/>
            <person name="Han X.M."/>
            <person name="Li X.Y."/>
            <person name="Wang H.M."/>
            <person name="Wang Y.J."/>
            <person name="Wang X.X."/>
            <person name="Zeng Q.Y."/>
        </authorList>
    </citation>
    <scope>NUCLEOTIDE SEQUENCE [LARGE SCALE GENOMIC DNA]</scope>
    <source>
        <strain evidence="2">cv. PAL-ZL1</strain>
    </source>
</reference>
<keyword evidence="2" id="KW-1185">Reference proteome</keyword>
<dbReference type="Proteomes" id="UP000309997">
    <property type="component" value="Unassembled WGS sequence"/>
</dbReference>